<accession>A0A0F9EEN1</accession>
<keyword evidence="2" id="KW-0812">Transmembrane</keyword>
<protein>
    <submittedName>
        <fullName evidence="3">Uncharacterized protein</fullName>
    </submittedName>
</protein>
<proteinExistence type="predicted"/>
<keyword evidence="2" id="KW-1133">Transmembrane helix</keyword>
<dbReference type="AlphaFoldDB" id="A0A0F9EEN1"/>
<feature type="transmembrane region" description="Helical" evidence="2">
    <location>
        <begin position="6"/>
        <end position="32"/>
    </location>
</feature>
<reference evidence="3" key="1">
    <citation type="journal article" date="2015" name="Nature">
        <title>Complex archaea that bridge the gap between prokaryotes and eukaryotes.</title>
        <authorList>
            <person name="Spang A."/>
            <person name="Saw J.H."/>
            <person name="Jorgensen S.L."/>
            <person name="Zaremba-Niedzwiedzka K."/>
            <person name="Martijn J."/>
            <person name="Lind A.E."/>
            <person name="van Eijk R."/>
            <person name="Schleper C."/>
            <person name="Guy L."/>
            <person name="Ettema T.J."/>
        </authorList>
    </citation>
    <scope>NUCLEOTIDE SEQUENCE</scope>
</reference>
<evidence type="ECO:0000313" key="3">
    <source>
        <dbReference type="EMBL" id="KKL64711.1"/>
    </source>
</evidence>
<feature type="region of interest" description="Disordered" evidence="1">
    <location>
        <begin position="72"/>
        <end position="98"/>
    </location>
</feature>
<sequence>MVTLDTLLIASCISFGGGVLTTLGFGLLIALIRNTKEKEDEGQFAIPLSSLMGGPPGGGGGTIMDAYRAAQAAAAGHGPPPAPPEHKKDEKVLGGTYL</sequence>
<keyword evidence="2" id="KW-0472">Membrane</keyword>
<gene>
    <name evidence="3" type="ORF">LCGC14_2162240</name>
</gene>
<organism evidence="3">
    <name type="scientific">marine sediment metagenome</name>
    <dbReference type="NCBI Taxonomy" id="412755"/>
    <lineage>
        <taxon>unclassified sequences</taxon>
        <taxon>metagenomes</taxon>
        <taxon>ecological metagenomes</taxon>
    </lineage>
</organism>
<evidence type="ECO:0000256" key="2">
    <source>
        <dbReference type="SAM" id="Phobius"/>
    </source>
</evidence>
<name>A0A0F9EEN1_9ZZZZ</name>
<dbReference type="EMBL" id="LAZR01027761">
    <property type="protein sequence ID" value="KKL64711.1"/>
    <property type="molecule type" value="Genomic_DNA"/>
</dbReference>
<comment type="caution">
    <text evidence="3">The sequence shown here is derived from an EMBL/GenBank/DDBJ whole genome shotgun (WGS) entry which is preliminary data.</text>
</comment>
<evidence type="ECO:0000256" key="1">
    <source>
        <dbReference type="SAM" id="MobiDB-lite"/>
    </source>
</evidence>